<comment type="caution">
    <text evidence="1">The sequence shown here is derived from an EMBL/GenBank/DDBJ whole genome shotgun (WGS) entry which is preliminary data.</text>
</comment>
<organism evidence="1 2">
    <name type="scientific">Trifolium medium</name>
    <dbReference type="NCBI Taxonomy" id="97028"/>
    <lineage>
        <taxon>Eukaryota</taxon>
        <taxon>Viridiplantae</taxon>
        <taxon>Streptophyta</taxon>
        <taxon>Embryophyta</taxon>
        <taxon>Tracheophyta</taxon>
        <taxon>Spermatophyta</taxon>
        <taxon>Magnoliopsida</taxon>
        <taxon>eudicotyledons</taxon>
        <taxon>Gunneridae</taxon>
        <taxon>Pentapetalae</taxon>
        <taxon>rosids</taxon>
        <taxon>fabids</taxon>
        <taxon>Fabales</taxon>
        <taxon>Fabaceae</taxon>
        <taxon>Papilionoideae</taxon>
        <taxon>50 kb inversion clade</taxon>
        <taxon>NPAAA clade</taxon>
        <taxon>Hologalegina</taxon>
        <taxon>IRL clade</taxon>
        <taxon>Trifolieae</taxon>
        <taxon>Trifolium</taxon>
    </lineage>
</organism>
<dbReference type="AlphaFoldDB" id="A0A392Q098"/>
<dbReference type="EMBL" id="LXQA010060715">
    <property type="protein sequence ID" value="MCI06097.1"/>
    <property type="molecule type" value="Genomic_DNA"/>
</dbReference>
<proteinExistence type="predicted"/>
<evidence type="ECO:0000313" key="1">
    <source>
        <dbReference type="EMBL" id="MCI17833.1"/>
    </source>
</evidence>
<reference evidence="1 2" key="1">
    <citation type="journal article" date="2018" name="Front. Plant Sci.">
        <title>Red Clover (Trifolium pratense) and Zigzag Clover (T. medium) - A Picture of Genomic Similarities and Differences.</title>
        <authorList>
            <person name="Dluhosova J."/>
            <person name="Istvanek J."/>
            <person name="Nedelnik J."/>
            <person name="Repkova J."/>
        </authorList>
    </citation>
    <scope>NUCLEOTIDE SEQUENCE [LARGE SCALE GENOMIC DNA]</scope>
    <source>
        <strain evidence="1">10/8</strain>
        <strain evidence="2">cv. 10/8</strain>
        <tissue evidence="1">Leaf</tissue>
    </source>
</reference>
<name>A0A392Q098_9FABA</name>
<feature type="non-terminal residue" evidence="1">
    <location>
        <position position="32"/>
    </location>
</feature>
<sequence length="32" mass="3700">MEESVGVVNGSGVDERRHRFREGTDCCYYNFS</sequence>
<protein>
    <submittedName>
        <fullName evidence="1">Uncharacterized protein</fullName>
    </submittedName>
</protein>
<keyword evidence="2" id="KW-1185">Reference proteome</keyword>
<dbReference type="EMBL" id="LXQA010107239">
    <property type="protein sequence ID" value="MCI17833.1"/>
    <property type="molecule type" value="Genomic_DNA"/>
</dbReference>
<evidence type="ECO:0000313" key="2">
    <source>
        <dbReference type="Proteomes" id="UP000265520"/>
    </source>
</evidence>
<accession>A0A392Q098</accession>
<dbReference type="Proteomes" id="UP000265520">
    <property type="component" value="Unassembled WGS sequence"/>
</dbReference>